<dbReference type="Pfam" id="PF25906">
    <property type="entry name" value="PucR-like_N"/>
    <property type="match status" value="1"/>
</dbReference>
<dbReference type="RefSeq" id="WP_123201344.1">
    <property type="nucleotide sequence ID" value="NZ_RJMB01000010.1"/>
</dbReference>
<feature type="domain" description="PucR-like N-terminal" evidence="2">
    <location>
        <begin position="16"/>
        <end position="182"/>
    </location>
</feature>
<dbReference type="AlphaFoldDB" id="A0A3N0E9L1"/>
<dbReference type="EMBL" id="RJMB01000010">
    <property type="protein sequence ID" value="RNL84528.1"/>
    <property type="molecule type" value="Genomic_DNA"/>
</dbReference>
<dbReference type="PANTHER" id="PTHR33744">
    <property type="entry name" value="CARBOHYDRATE DIACID REGULATOR"/>
    <property type="match status" value="1"/>
</dbReference>
<dbReference type="InterPro" id="IPR042070">
    <property type="entry name" value="PucR_C-HTH_sf"/>
</dbReference>
<dbReference type="OrthoDB" id="3449988at2"/>
<dbReference type="Gene3D" id="1.10.10.2840">
    <property type="entry name" value="PucR C-terminal helix-turn-helix domain"/>
    <property type="match status" value="1"/>
</dbReference>
<proteinExistence type="predicted"/>
<dbReference type="InterPro" id="IPR058663">
    <property type="entry name" value="PucR-like_N"/>
</dbReference>
<sequence>MTTAASATPSEINPLATVPREIAERLRPYFDQTIDKIVHEVQSRVADYARPHDPKYHRATRAAVADALNGFLDRIGNPEPPDEELRERFRELGAGEAYEGRSLDSLQAAMRISAAITWRRINELQMAEPLTLPRRYLGPLAETKFLYLEELATAAMEGFNSVQAQVAGELQRRRGRLLNLLLADASPAPETINGLARAAEWRLPAEVAVVALHSRDPESTGTPALPPDVLADFNRPDPCLVIPDPDGPGRLRSLGTALRDWDAAAGPTVEVTRAAESLRRARDTLALVSAGQLPREGVTRWSDHLSTVLLFHDPGLITAMSRMRLAPLEQLRPAQRERMAETLLALLQHGFNANEVAARLHVHPQTVRYRLRNLRRLFSDRLDDPDERFELEMVLRARLTGHGTA</sequence>
<reference evidence="3 4" key="1">
    <citation type="submission" date="2018-11" db="EMBL/GenBank/DDBJ databases">
        <title>The genome draft of YIM 96095.</title>
        <authorList>
            <person name="Tang S.-K."/>
            <person name="Chunyu W.-X."/>
            <person name="Feng Y.-Z."/>
        </authorList>
    </citation>
    <scope>NUCLEOTIDE SEQUENCE [LARGE SCALE GENOMIC DNA]</scope>
    <source>
        <strain evidence="3 4">YIM 96095</strain>
    </source>
</reference>
<protein>
    <submittedName>
        <fullName evidence="3">PucR family transcriptional regulator</fullName>
    </submittedName>
</protein>
<evidence type="ECO:0000259" key="1">
    <source>
        <dbReference type="Pfam" id="PF13556"/>
    </source>
</evidence>
<evidence type="ECO:0000259" key="2">
    <source>
        <dbReference type="Pfam" id="PF25906"/>
    </source>
</evidence>
<keyword evidence="4" id="KW-1185">Reference proteome</keyword>
<dbReference type="PANTHER" id="PTHR33744:SF1">
    <property type="entry name" value="DNA-BINDING TRANSCRIPTIONAL ACTIVATOR ADER"/>
    <property type="match status" value="1"/>
</dbReference>
<comment type="caution">
    <text evidence="3">The sequence shown here is derived from an EMBL/GenBank/DDBJ whole genome shotgun (WGS) entry which is preliminary data.</text>
</comment>
<dbReference type="Pfam" id="PF13556">
    <property type="entry name" value="HTH_30"/>
    <property type="match status" value="1"/>
</dbReference>
<evidence type="ECO:0000313" key="4">
    <source>
        <dbReference type="Proteomes" id="UP000269198"/>
    </source>
</evidence>
<organism evidence="3 4">
    <name type="scientific">Halostreptopolyspora alba</name>
    <dbReference type="NCBI Taxonomy" id="2487137"/>
    <lineage>
        <taxon>Bacteria</taxon>
        <taxon>Bacillati</taxon>
        <taxon>Actinomycetota</taxon>
        <taxon>Actinomycetes</taxon>
        <taxon>Streptosporangiales</taxon>
        <taxon>Nocardiopsidaceae</taxon>
        <taxon>Halostreptopolyspora</taxon>
    </lineage>
</organism>
<gene>
    <name evidence="3" type="ORF">EFW17_11425</name>
</gene>
<name>A0A3N0E9L1_9ACTN</name>
<dbReference type="InterPro" id="IPR051448">
    <property type="entry name" value="CdaR-like_regulators"/>
</dbReference>
<feature type="domain" description="PucR C-terminal helix-turn-helix" evidence="1">
    <location>
        <begin position="340"/>
        <end position="397"/>
    </location>
</feature>
<evidence type="ECO:0000313" key="3">
    <source>
        <dbReference type="EMBL" id="RNL84528.1"/>
    </source>
</evidence>
<dbReference type="InterPro" id="IPR025736">
    <property type="entry name" value="PucR_C-HTH_dom"/>
</dbReference>
<dbReference type="Proteomes" id="UP000269198">
    <property type="component" value="Unassembled WGS sequence"/>
</dbReference>
<accession>A0A3N0E9L1</accession>